<dbReference type="AlphaFoldDB" id="A0A377CIC3"/>
<evidence type="ECO:0000256" key="3">
    <source>
        <dbReference type="ARBA" id="ARBA00022723"/>
    </source>
</evidence>
<dbReference type="Gene3D" id="3.40.50.720">
    <property type="entry name" value="NAD(P)-binding Rossmann-like Domain"/>
    <property type="match status" value="1"/>
</dbReference>
<keyword evidence="5 7" id="KW-0560">Oxidoreductase</keyword>
<evidence type="ECO:0000313" key="7">
    <source>
        <dbReference type="EMBL" id="STL93107.1"/>
    </source>
</evidence>
<dbReference type="SUPFAM" id="SSF51735">
    <property type="entry name" value="NAD(P)-binding Rossmann-fold domains"/>
    <property type="match status" value="1"/>
</dbReference>
<dbReference type="PANTHER" id="PTHR43161">
    <property type="entry name" value="SORBITOL DEHYDROGENASE"/>
    <property type="match status" value="1"/>
</dbReference>
<dbReference type="GO" id="GO:0046872">
    <property type="term" value="F:metal ion binding"/>
    <property type="evidence" value="ECO:0007669"/>
    <property type="project" value="UniProtKB-KW"/>
</dbReference>
<keyword evidence="3" id="KW-0479">Metal-binding</keyword>
<feature type="domain" description="Alcohol dehydrogenase-like C-terminal" evidence="6">
    <location>
        <begin position="1"/>
        <end position="123"/>
    </location>
</feature>
<dbReference type="InterPro" id="IPR036291">
    <property type="entry name" value="NAD(P)-bd_dom_sf"/>
</dbReference>
<dbReference type="EMBL" id="UGEX01000001">
    <property type="protein sequence ID" value="STL93107.1"/>
    <property type="molecule type" value="Genomic_DNA"/>
</dbReference>
<dbReference type="Pfam" id="PF00107">
    <property type="entry name" value="ADH_zinc_N"/>
    <property type="match status" value="1"/>
</dbReference>
<protein>
    <submittedName>
        <fullName evidence="7">Putative zinc-binding dehydrogenase</fullName>
        <ecNumber evidence="7">1.1.1.14</ecNumber>
    </submittedName>
</protein>
<dbReference type="GO" id="GO:0003939">
    <property type="term" value="F:L-iditol 2-dehydrogenase (NAD+) activity"/>
    <property type="evidence" value="ECO:0007669"/>
    <property type="project" value="UniProtKB-EC"/>
</dbReference>
<evidence type="ECO:0000256" key="2">
    <source>
        <dbReference type="ARBA" id="ARBA00008072"/>
    </source>
</evidence>
<reference evidence="7 8" key="1">
    <citation type="submission" date="2018-06" db="EMBL/GenBank/DDBJ databases">
        <authorList>
            <consortium name="Pathogen Informatics"/>
            <person name="Doyle S."/>
        </authorList>
    </citation>
    <scope>NUCLEOTIDE SEQUENCE [LARGE SCALE GENOMIC DNA]</scope>
    <source>
        <strain evidence="7 8">NCTC10429</strain>
    </source>
</reference>
<evidence type="ECO:0000313" key="8">
    <source>
        <dbReference type="Proteomes" id="UP000254088"/>
    </source>
</evidence>
<sequence>MTLQACKCLGATEIAVVDVLEKRLIMAEQLGATVVINGAKEDTIARCQQFTEDMGADIVFETAGSAVTIKQAPYLVMRGGKIMIVGTVPGDSAINFLKINREVTIQMVFRYANRYPVTIEAISSGRFDVKSMVTHIYDYRDVQQAFEESVNNKRDIIKGVIKISD</sequence>
<keyword evidence="4" id="KW-0862">Zinc</keyword>
<dbReference type="InterPro" id="IPR013149">
    <property type="entry name" value="ADH-like_C"/>
</dbReference>
<accession>A0A377CIC3</accession>
<evidence type="ECO:0000259" key="6">
    <source>
        <dbReference type="Pfam" id="PF00107"/>
    </source>
</evidence>
<dbReference type="Gene3D" id="3.90.180.10">
    <property type="entry name" value="Medium-chain alcohol dehydrogenases, catalytic domain"/>
    <property type="match status" value="1"/>
</dbReference>
<evidence type="ECO:0000256" key="1">
    <source>
        <dbReference type="ARBA" id="ARBA00001947"/>
    </source>
</evidence>
<gene>
    <name evidence="7" type="primary">gutB_4</name>
    <name evidence="7" type="ORF">NCTC10429_03389</name>
</gene>
<dbReference type="Proteomes" id="UP000254088">
    <property type="component" value="Unassembled WGS sequence"/>
</dbReference>
<proteinExistence type="inferred from homology"/>
<comment type="cofactor">
    <cofactor evidence="1">
        <name>Zn(2+)</name>
        <dbReference type="ChEBI" id="CHEBI:29105"/>
    </cofactor>
</comment>
<evidence type="ECO:0000256" key="5">
    <source>
        <dbReference type="ARBA" id="ARBA00023002"/>
    </source>
</evidence>
<name>A0A377CIC3_ECOLX</name>
<comment type="similarity">
    <text evidence="2">Belongs to the zinc-containing alcohol dehydrogenase family.</text>
</comment>
<dbReference type="PANTHER" id="PTHR43161:SF9">
    <property type="entry name" value="SORBITOL DEHYDROGENASE"/>
    <property type="match status" value="1"/>
</dbReference>
<organism evidence="7 8">
    <name type="scientific">Escherichia coli</name>
    <dbReference type="NCBI Taxonomy" id="562"/>
    <lineage>
        <taxon>Bacteria</taxon>
        <taxon>Pseudomonadati</taxon>
        <taxon>Pseudomonadota</taxon>
        <taxon>Gammaproteobacteria</taxon>
        <taxon>Enterobacterales</taxon>
        <taxon>Enterobacteriaceae</taxon>
        <taxon>Escherichia</taxon>
    </lineage>
</organism>
<evidence type="ECO:0000256" key="4">
    <source>
        <dbReference type="ARBA" id="ARBA00022833"/>
    </source>
</evidence>
<dbReference type="EC" id="1.1.1.14" evidence="7"/>